<dbReference type="AlphaFoldDB" id="A0A8H3CBG6"/>
<dbReference type="InterPro" id="IPR001245">
    <property type="entry name" value="Ser-Thr/Tyr_kinase_cat_dom"/>
</dbReference>
<dbReference type="GO" id="GO:0005524">
    <property type="term" value="F:ATP binding"/>
    <property type="evidence" value="ECO:0007669"/>
    <property type="project" value="InterPro"/>
</dbReference>
<dbReference type="PRINTS" id="PR00109">
    <property type="entry name" value="TYRKINASE"/>
</dbReference>
<comment type="caution">
    <text evidence="3">The sequence shown here is derived from an EMBL/GenBank/DDBJ whole genome shotgun (WGS) entry which is preliminary data.</text>
</comment>
<gene>
    <name evidence="3" type="ORF">RDB_LOCUS204774</name>
</gene>
<dbReference type="EMBL" id="CAJMWW010000653">
    <property type="protein sequence ID" value="CAE6480188.1"/>
    <property type="molecule type" value="Genomic_DNA"/>
</dbReference>
<dbReference type="InterPro" id="IPR000719">
    <property type="entry name" value="Prot_kinase_dom"/>
</dbReference>
<proteinExistence type="predicted"/>
<dbReference type="PANTHER" id="PTHR44329">
    <property type="entry name" value="SERINE/THREONINE-PROTEIN KINASE TNNI3K-RELATED"/>
    <property type="match status" value="1"/>
</dbReference>
<evidence type="ECO:0000313" key="4">
    <source>
        <dbReference type="Proteomes" id="UP000663841"/>
    </source>
</evidence>
<evidence type="ECO:0000313" key="3">
    <source>
        <dbReference type="EMBL" id="CAE6480188.1"/>
    </source>
</evidence>
<feature type="region of interest" description="Disordered" evidence="1">
    <location>
        <begin position="49"/>
        <end position="111"/>
    </location>
</feature>
<dbReference type="InterPro" id="IPR008271">
    <property type="entry name" value="Ser/Thr_kinase_AS"/>
</dbReference>
<dbReference type="Proteomes" id="UP000663841">
    <property type="component" value="Unassembled WGS sequence"/>
</dbReference>
<dbReference type="PROSITE" id="PS50011">
    <property type="entry name" value="PROTEIN_KINASE_DOM"/>
    <property type="match status" value="1"/>
</dbReference>
<evidence type="ECO:0000256" key="1">
    <source>
        <dbReference type="SAM" id="MobiDB-lite"/>
    </source>
</evidence>
<dbReference type="PANTHER" id="PTHR44329:SF214">
    <property type="entry name" value="PROTEIN KINASE DOMAIN-CONTAINING PROTEIN"/>
    <property type="match status" value="1"/>
</dbReference>
<dbReference type="InterPro" id="IPR011009">
    <property type="entry name" value="Kinase-like_dom_sf"/>
</dbReference>
<accession>A0A8H3CBG6</accession>
<protein>
    <recommendedName>
        <fullName evidence="2">Protein kinase domain-containing protein</fullName>
    </recommendedName>
</protein>
<dbReference type="Gene3D" id="1.10.510.10">
    <property type="entry name" value="Transferase(Phosphotransferase) domain 1"/>
    <property type="match status" value="1"/>
</dbReference>
<dbReference type="GO" id="GO:0004674">
    <property type="term" value="F:protein serine/threonine kinase activity"/>
    <property type="evidence" value="ECO:0007669"/>
    <property type="project" value="TreeGrafter"/>
</dbReference>
<organism evidence="3 4">
    <name type="scientific">Rhizoctonia solani</name>
    <dbReference type="NCBI Taxonomy" id="456999"/>
    <lineage>
        <taxon>Eukaryota</taxon>
        <taxon>Fungi</taxon>
        <taxon>Dikarya</taxon>
        <taxon>Basidiomycota</taxon>
        <taxon>Agaricomycotina</taxon>
        <taxon>Agaricomycetes</taxon>
        <taxon>Cantharellales</taxon>
        <taxon>Ceratobasidiaceae</taxon>
        <taxon>Rhizoctonia</taxon>
    </lineage>
</organism>
<dbReference type="SUPFAM" id="SSF56112">
    <property type="entry name" value="Protein kinase-like (PK-like)"/>
    <property type="match status" value="1"/>
</dbReference>
<feature type="domain" description="Protein kinase" evidence="2">
    <location>
        <begin position="152"/>
        <end position="417"/>
    </location>
</feature>
<dbReference type="PROSITE" id="PS00108">
    <property type="entry name" value="PROTEIN_KINASE_ST"/>
    <property type="match status" value="1"/>
</dbReference>
<evidence type="ECO:0000259" key="2">
    <source>
        <dbReference type="PROSITE" id="PS50011"/>
    </source>
</evidence>
<dbReference type="InterPro" id="IPR051681">
    <property type="entry name" value="Ser/Thr_Kinases-Pseudokinases"/>
</dbReference>
<feature type="compositionally biased region" description="Polar residues" evidence="1">
    <location>
        <begin position="56"/>
        <end position="73"/>
    </location>
</feature>
<dbReference type="SMART" id="SM00220">
    <property type="entry name" value="S_TKc"/>
    <property type="match status" value="1"/>
</dbReference>
<sequence>MPGSAPIDESFDHDLVRNTDNYVGTETPAVSPLSEVRLVLPMEDLFSSILPPTREPTGNSTVSLDSDSDNALQSDEEDNLPSPTISPRLPPATIKSPAISPEKISSSPPTDPLLINLAEEPKITAGMPLSDVLLHLNHHGCKDVTQELDRSKCNEYPERIGGFGEVYRGVLRNGTKVSIKILKVMSTNGDENKLFKHAAHELYIWSKCRHPNILELIGMARFRNQITMVSPWMENGNLQGFLSQHSELNRCKMCVQISDSISYLHSQGVVHGDIKGANILVSHDYTPKLADFGNAWLSEEAPSLRFATTTSSTSMSIRWAAPEIVLENVQLSFKADIYSLGMTILEVITGLPPYESLGELAALSKIMTKTHPERPESHIPSGVEQADRLWSLLTNCWNPNPQDRPTANEVRNEMKAITPEGLLKRPCL</sequence>
<name>A0A8H3CBG6_9AGAM</name>
<reference evidence="3" key="1">
    <citation type="submission" date="2021-01" db="EMBL/GenBank/DDBJ databases">
        <authorList>
            <person name="Kaushik A."/>
        </authorList>
    </citation>
    <scope>NUCLEOTIDE SEQUENCE</scope>
    <source>
        <strain evidence="3">AG3-T5</strain>
    </source>
</reference>
<dbReference type="Pfam" id="PF00069">
    <property type="entry name" value="Pkinase"/>
    <property type="match status" value="1"/>
</dbReference>